<feature type="compositionally biased region" description="Basic and acidic residues" evidence="8">
    <location>
        <begin position="1057"/>
        <end position="1079"/>
    </location>
</feature>
<dbReference type="InterPro" id="IPR003616">
    <property type="entry name" value="Post-SET_dom"/>
</dbReference>
<evidence type="ECO:0000256" key="6">
    <source>
        <dbReference type="ARBA" id="ARBA00022691"/>
    </source>
</evidence>
<feature type="compositionally biased region" description="Basic residues" evidence="8">
    <location>
        <begin position="706"/>
        <end position="715"/>
    </location>
</feature>
<organism evidence="12 13">
    <name type="scientific">Rhizophlyctis rosea</name>
    <dbReference type="NCBI Taxonomy" id="64517"/>
    <lineage>
        <taxon>Eukaryota</taxon>
        <taxon>Fungi</taxon>
        <taxon>Fungi incertae sedis</taxon>
        <taxon>Chytridiomycota</taxon>
        <taxon>Chytridiomycota incertae sedis</taxon>
        <taxon>Chytridiomycetes</taxon>
        <taxon>Rhizophlyctidales</taxon>
        <taxon>Rhizophlyctidaceae</taxon>
        <taxon>Rhizophlyctis</taxon>
    </lineage>
</organism>
<dbReference type="InterPro" id="IPR006560">
    <property type="entry name" value="AWS_dom"/>
</dbReference>
<comment type="caution">
    <text evidence="12">The sequence shown here is derived from an EMBL/GenBank/DDBJ whole genome shotgun (WGS) entry which is preliminary data.</text>
</comment>
<dbReference type="GO" id="GO:0005694">
    <property type="term" value="C:chromosome"/>
    <property type="evidence" value="ECO:0007669"/>
    <property type="project" value="UniProtKB-SubCell"/>
</dbReference>
<dbReference type="Proteomes" id="UP001212841">
    <property type="component" value="Unassembled WGS sequence"/>
</dbReference>
<feature type="domain" description="AWS" evidence="11">
    <location>
        <begin position="418"/>
        <end position="468"/>
    </location>
</feature>
<feature type="region of interest" description="Disordered" evidence="8">
    <location>
        <begin position="610"/>
        <end position="669"/>
    </location>
</feature>
<feature type="domain" description="Post-SET" evidence="10">
    <location>
        <begin position="593"/>
        <end position="609"/>
    </location>
</feature>
<evidence type="ECO:0000256" key="1">
    <source>
        <dbReference type="ARBA" id="ARBA00004123"/>
    </source>
</evidence>
<dbReference type="Gene3D" id="2.170.270.10">
    <property type="entry name" value="SET domain"/>
    <property type="match status" value="1"/>
</dbReference>
<reference evidence="12" key="1">
    <citation type="submission" date="2020-05" db="EMBL/GenBank/DDBJ databases">
        <title>Phylogenomic resolution of chytrid fungi.</title>
        <authorList>
            <person name="Stajich J.E."/>
            <person name="Amses K."/>
            <person name="Simmons R."/>
            <person name="Seto K."/>
            <person name="Myers J."/>
            <person name="Bonds A."/>
            <person name="Quandt C.A."/>
            <person name="Barry K."/>
            <person name="Liu P."/>
            <person name="Grigoriev I."/>
            <person name="Longcore J.E."/>
            <person name="James T.Y."/>
        </authorList>
    </citation>
    <scope>NUCLEOTIDE SEQUENCE</scope>
    <source>
        <strain evidence="12">JEL0318</strain>
    </source>
</reference>
<protein>
    <submittedName>
        <fullName evidence="12">Histone-Lysine N-Methyltransferase ash1l</fullName>
    </submittedName>
</protein>
<evidence type="ECO:0000259" key="11">
    <source>
        <dbReference type="PROSITE" id="PS51215"/>
    </source>
</evidence>
<dbReference type="PANTHER" id="PTHR22884">
    <property type="entry name" value="SET DOMAIN PROTEINS"/>
    <property type="match status" value="1"/>
</dbReference>
<feature type="region of interest" description="Disordered" evidence="8">
    <location>
        <begin position="91"/>
        <end position="156"/>
    </location>
</feature>
<comment type="subcellular location">
    <subcellularLocation>
        <location evidence="2">Chromosome</location>
    </subcellularLocation>
    <subcellularLocation>
        <location evidence="1">Nucleus</location>
    </subcellularLocation>
</comment>
<name>A0AAD5SI38_9FUNG</name>
<dbReference type="SUPFAM" id="SSF82199">
    <property type="entry name" value="SET domain"/>
    <property type="match status" value="1"/>
</dbReference>
<sequence>MPNGQKTTRRSLRLSKPETIESLVMQSLPAFSGTSSSLSMNSPLVPRVLTTEQGSVTNIREESPGSSVDSQPDSRADSGVDALSDVLEFSAVTQPESGQYDGAGPSKRQSARLRAQSSPLMRTPSPTPNLSTSPQQSATANETPPSSTQPSPTHPTLNQITAFFRRPVTNMYCEPTDPGCEFGGFDAEHALRRCLSEDGKAFLPDNLKLRNEESCFAKTFANTSDGDNSDGGDVDETGELGREPPRKRLKTTSKSPSLRKTLSKKATPKSSKTSQPRKSKTLTPKPLVARQPIRRQLWGKLARDAEALWDGEGALKELYAKKKFLPAGLFSSTFKTNKPFDTKLRMISAEGFKFLLPVNCGEGEFEEMEFELPYDLELFMEEAGGPEKLRRQIHQSGPTPFTKIQRNIFVDRKPRKLSETPVCTCVVPADGSMGCGESCLNRCMFIECDPKSCALGDKCSNQAFQRRECVSALEVHRTEQRGFGLRTKVAIPQNTLVIEYRGEIISQERCIERMESTYKGLENYYFLNYAKNEVIDACRKGTEARFANHSCDPNCHIEKWNVGGEFRVGLVATKDIPAGGELTYDYRFESFGPAQSCLCGSANCRGRIGKSGDSKGDTEEKESASDKPTKPTKSSKKTTKSQKKSSKPKHNIAKEKKLKPQPIPSFNFDSRDVTRIRKHARTAKLFLVRNLRSAFEHSGGSSSRKFLNRKGVKGNKKTDGQKLERVAEKCWRKLVETEDVRFCEGYPAICKREALEDGDVASLDIAIPFLKRNLQMARKGMRWKDGEDCDYFGVRAVGAPARREGGKQLERVVEKCWTKLMMTEEVKGYPAVSDSGESANGDSVHVVSGGSGPFISRNLQMSRKQKPWKDGKTSHYFGARVVSRGGTHADGNLLELVAKKCWKTLVETENVKFMEGYPAVVDVESEDGDRIRRGTPSASNPGTPKFGAARKVVDDHRRSATPHANPIACEDFENVLHAGLGPSANAGGRQRRARALSDFSWNTVSIDSSRDSSVDPSNGEMNLFAYKSESTSGGRKKPATNGGCAEKGWKLAQKRSHPVDGEDTPDAKRIRQNDGKVEHATPTPARRSGRN</sequence>
<proteinExistence type="predicted"/>
<keyword evidence="4" id="KW-0489">Methyltransferase</keyword>
<dbReference type="PROSITE" id="PS50280">
    <property type="entry name" value="SET"/>
    <property type="match status" value="1"/>
</dbReference>
<evidence type="ECO:0000313" key="12">
    <source>
        <dbReference type="EMBL" id="KAJ3053926.1"/>
    </source>
</evidence>
<keyword evidence="7" id="KW-0539">Nucleus</keyword>
<dbReference type="Pfam" id="PF17907">
    <property type="entry name" value="AWS"/>
    <property type="match status" value="1"/>
</dbReference>
<evidence type="ECO:0000256" key="7">
    <source>
        <dbReference type="ARBA" id="ARBA00023242"/>
    </source>
</evidence>
<keyword evidence="6" id="KW-0949">S-adenosyl-L-methionine</keyword>
<feature type="compositionally biased region" description="Polar residues" evidence="8">
    <location>
        <begin position="50"/>
        <end position="71"/>
    </location>
</feature>
<feature type="compositionally biased region" description="Acidic residues" evidence="8">
    <location>
        <begin position="227"/>
        <end position="238"/>
    </location>
</feature>
<dbReference type="EMBL" id="JADGJD010000170">
    <property type="protein sequence ID" value="KAJ3053926.1"/>
    <property type="molecule type" value="Genomic_DNA"/>
</dbReference>
<evidence type="ECO:0000313" key="13">
    <source>
        <dbReference type="Proteomes" id="UP001212841"/>
    </source>
</evidence>
<feature type="compositionally biased region" description="Low complexity" evidence="8">
    <location>
        <begin position="128"/>
        <end position="156"/>
    </location>
</feature>
<dbReference type="AlphaFoldDB" id="A0AAD5SI38"/>
<dbReference type="SMART" id="SM00317">
    <property type="entry name" value="SET"/>
    <property type="match status" value="1"/>
</dbReference>
<evidence type="ECO:0000256" key="5">
    <source>
        <dbReference type="ARBA" id="ARBA00022679"/>
    </source>
</evidence>
<accession>A0AAD5SI38</accession>
<dbReference type="InterPro" id="IPR046341">
    <property type="entry name" value="SET_dom_sf"/>
</dbReference>
<dbReference type="PROSITE" id="PS51215">
    <property type="entry name" value="AWS"/>
    <property type="match status" value="1"/>
</dbReference>
<evidence type="ECO:0000256" key="8">
    <source>
        <dbReference type="SAM" id="MobiDB-lite"/>
    </source>
</evidence>
<feature type="compositionally biased region" description="Basic residues" evidence="8">
    <location>
        <begin position="633"/>
        <end position="659"/>
    </location>
</feature>
<dbReference type="InterPro" id="IPR050777">
    <property type="entry name" value="SET2_Histone-Lys_MeTrsfase"/>
</dbReference>
<dbReference type="GO" id="GO:0005634">
    <property type="term" value="C:nucleus"/>
    <property type="evidence" value="ECO:0007669"/>
    <property type="project" value="UniProtKB-SubCell"/>
</dbReference>
<feature type="region of interest" description="Disordered" evidence="8">
    <location>
        <begin position="31"/>
        <end position="79"/>
    </location>
</feature>
<evidence type="ECO:0000256" key="3">
    <source>
        <dbReference type="ARBA" id="ARBA00022454"/>
    </source>
</evidence>
<keyword evidence="5" id="KW-0808">Transferase</keyword>
<keyword evidence="3" id="KW-0158">Chromosome</keyword>
<keyword evidence="13" id="KW-1185">Reference proteome</keyword>
<evidence type="ECO:0000256" key="2">
    <source>
        <dbReference type="ARBA" id="ARBA00004286"/>
    </source>
</evidence>
<feature type="region of interest" description="Disordered" evidence="8">
    <location>
        <begin position="697"/>
        <end position="719"/>
    </location>
</feature>
<gene>
    <name evidence="12" type="primary">ASH1L_1</name>
    <name evidence="12" type="ORF">HK097_003076</name>
</gene>
<evidence type="ECO:0000256" key="4">
    <source>
        <dbReference type="ARBA" id="ARBA00022603"/>
    </source>
</evidence>
<dbReference type="PROSITE" id="PS50868">
    <property type="entry name" value="POST_SET"/>
    <property type="match status" value="1"/>
</dbReference>
<feature type="compositionally biased region" description="Basic and acidic residues" evidence="8">
    <location>
        <begin position="610"/>
        <end position="629"/>
    </location>
</feature>
<dbReference type="GO" id="GO:0032259">
    <property type="term" value="P:methylation"/>
    <property type="evidence" value="ECO:0007669"/>
    <property type="project" value="UniProtKB-KW"/>
</dbReference>
<dbReference type="SMART" id="SM00570">
    <property type="entry name" value="AWS"/>
    <property type="match status" value="1"/>
</dbReference>
<dbReference type="InterPro" id="IPR001214">
    <property type="entry name" value="SET_dom"/>
</dbReference>
<dbReference type="GO" id="GO:0042054">
    <property type="term" value="F:histone methyltransferase activity"/>
    <property type="evidence" value="ECO:0007669"/>
    <property type="project" value="InterPro"/>
</dbReference>
<evidence type="ECO:0000259" key="10">
    <source>
        <dbReference type="PROSITE" id="PS50868"/>
    </source>
</evidence>
<evidence type="ECO:0000259" key="9">
    <source>
        <dbReference type="PROSITE" id="PS50280"/>
    </source>
</evidence>
<dbReference type="SMART" id="SM00508">
    <property type="entry name" value="PostSET"/>
    <property type="match status" value="1"/>
</dbReference>
<feature type="region of interest" description="Disordered" evidence="8">
    <location>
        <begin position="220"/>
        <end position="286"/>
    </location>
</feature>
<feature type="domain" description="SET" evidence="9">
    <location>
        <begin position="471"/>
        <end position="587"/>
    </location>
</feature>
<feature type="region of interest" description="Disordered" evidence="8">
    <location>
        <begin position="1026"/>
        <end position="1091"/>
    </location>
</feature>
<dbReference type="Pfam" id="PF00856">
    <property type="entry name" value="SET"/>
    <property type="match status" value="1"/>
</dbReference>
<feature type="compositionally biased region" description="Polar residues" evidence="8">
    <location>
        <begin position="32"/>
        <end position="42"/>
    </location>
</feature>